<dbReference type="PROSITE" id="PS50123">
    <property type="entry name" value="CHER"/>
    <property type="match status" value="1"/>
</dbReference>
<evidence type="ECO:0000313" key="8">
    <source>
        <dbReference type="Proteomes" id="UP000250166"/>
    </source>
</evidence>
<keyword evidence="5" id="KW-0949">S-adenosyl-L-methionine</keyword>
<dbReference type="CDD" id="cd02440">
    <property type="entry name" value="AdoMet_MTases"/>
    <property type="match status" value="1"/>
</dbReference>
<dbReference type="GO" id="GO:0032259">
    <property type="term" value="P:methylation"/>
    <property type="evidence" value="ECO:0007669"/>
    <property type="project" value="UniProtKB-KW"/>
</dbReference>
<dbReference type="PANTHER" id="PTHR24422:SF19">
    <property type="entry name" value="CHEMOTAXIS PROTEIN METHYLTRANSFERASE"/>
    <property type="match status" value="1"/>
</dbReference>
<evidence type="ECO:0000259" key="6">
    <source>
        <dbReference type="PROSITE" id="PS50123"/>
    </source>
</evidence>
<dbReference type="Gene3D" id="1.10.155.10">
    <property type="entry name" value="Chemotaxis receptor methyltransferase CheR, N-terminal domain"/>
    <property type="match status" value="1"/>
</dbReference>
<keyword evidence="3 7" id="KW-0489">Methyltransferase</keyword>
<evidence type="ECO:0000256" key="4">
    <source>
        <dbReference type="ARBA" id="ARBA00022679"/>
    </source>
</evidence>
<protein>
    <recommendedName>
        <fullName evidence="2">protein-glutamate O-methyltransferase</fullName>
        <ecNumber evidence="2">2.1.1.80</ecNumber>
    </recommendedName>
</protein>
<sequence length="282" mass="32708">MITLNDVSKSFKHIQEYLYSITGIYLDNNSKQTMVKNRLDSLRQNQIFSQASNINDIITIAMRSPQAKQLFINAFTTNKTDFFRENIHFQDMLDRALPQLFQTQFSTKIYCAASSTGEEPYSIAATALYAQETCKSSSEVMIYASDIDTDVLQVAKEGIFNFNPQLNIPEWFCMEKYFHILQNNSNGTKQIQAKKEIKNIIKFLPLNLFDSTYPFAKNEFDIIFCRNVLIYFKVEDQEKILKHLFYHLKIGGAFYIGHAEDLIGLKDKVERLGNKTYIKIKD</sequence>
<feature type="domain" description="CheR-type methyltransferase" evidence="6">
    <location>
        <begin position="1"/>
        <end position="282"/>
    </location>
</feature>
<dbReference type="InterPro" id="IPR022642">
    <property type="entry name" value="CheR_C"/>
</dbReference>
<dbReference type="SUPFAM" id="SSF53335">
    <property type="entry name" value="S-adenosyl-L-methionine-dependent methyltransferases"/>
    <property type="match status" value="1"/>
</dbReference>
<proteinExistence type="predicted"/>
<organism evidence="7 8">
    <name type="scientific">Helicobacter fennelliae</name>
    <dbReference type="NCBI Taxonomy" id="215"/>
    <lineage>
        <taxon>Bacteria</taxon>
        <taxon>Pseudomonadati</taxon>
        <taxon>Campylobacterota</taxon>
        <taxon>Epsilonproteobacteria</taxon>
        <taxon>Campylobacterales</taxon>
        <taxon>Helicobacteraceae</taxon>
        <taxon>Helicobacter</taxon>
    </lineage>
</organism>
<reference evidence="7 8" key="1">
    <citation type="submission" date="2018-06" db="EMBL/GenBank/DDBJ databases">
        <authorList>
            <consortium name="Pathogen Informatics"/>
            <person name="Doyle S."/>
        </authorList>
    </citation>
    <scope>NUCLEOTIDE SEQUENCE [LARGE SCALE GENOMIC DNA]</scope>
    <source>
        <strain evidence="7 8">NCTC13102</strain>
    </source>
</reference>
<dbReference type="InterPro" id="IPR036804">
    <property type="entry name" value="CheR_N_sf"/>
</dbReference>
<dbReference type="AlphaFoldDB" id="A0A2X3BHC4"/>
<dbReference type="InterPro" id="IPR000780">
    <property type="entry name" value="CheR_MeTrfase"/>
</dbReference>
<evidence type="ECO:0000256" key="5">
    <source>
        <dbReference type="ARBA" id="ARBA00022691"/>
    </source>
</evidence>
<name>A0A2X3BHC4_9HELI</name>
<evidence type="ECO:0000256" key="1">
    <source>
        <dbReference type="ARBA" id="ARBA00001541"/>
    </source>
</evidence>
<dbReference type="InterPro" id="IPR050903">
    <property type="entry name" value="Bact_Chemotaxis_MeTrfase"/>
</dbReference>
<dbReference type="Gene3D" id="3.40.50.150">
    <property type="entry name" value="Vaccinia Virus protein VP39"/>
    <property type="match status" value="1"/>
</dbReference>
<evidence type="ECO:0000256" key="3">
    <source>
        <dbReference type="ARBA" id="ARBA00022603"/>
    </source>
</evidence>
<dbReference type="InterPro" id="IPR029063">
    <property type="entry name" value="SAM-dependent_MTases_sf"/>
</dbReference>
<dbReference type="PRINTS" id="PR00996">
    <property type="entry name" value="CHERMTFRASE"/>
</dbReference>
<keyword evidence="4 7" id="KW-0808">Transferase</keyword>
<dbReference type="Pfam" id="PF01739">
    <property type="entry name" value="CheR"/>
    <property type="match status" value="1"/>
</dbReference>
<dbReference type="GO" id="GO:0008983">
    <property type="term" value="F:protein-glutamate O-methyltransferase activity"/>
    <property type="evidence" value="ECO:0007669"/>
    <property type="project" value="UniProtKB-EC"/>
</dbReference>
<dbReference type="EMBL" id="UAWL01000006">
    <property type="protein sequence ID" value="SQB98706.1"/>
    <property type="molecule type" value="Genomic_DNA"/>
</dbReference>
<dbReference type="RefSeq" id="WP_023949500.1">
    <property type="nucleotide sequence ID" value="NZ_UAWL01000006.1"/>
</dbReference>
<dbReference type="SUPFAM" id="SSF47757">
    <property type="entry name" value="Chemotaxis receptor methyltransferase CheR, N-terminal domain"/>
    <property type="match status" value="1"/>
</dbReference>
<accession>A0A2X3BHC4</accession>
<gene>
    <name evidence="7" type="primary">cheR</name>
    <name evidence="7" type="ORF">NCTC13102_01171</name>
</gene>
<evidence type="ECO:0000256" key="2">
    <source>
        <dbReference type="ARBA" id="ARBA00012534"/>
    </source>
</evidence>
<dbReference type="EC" id="2.1.1.80" evidence="2"/>
<evidence type="ECO:0000313" key="7">
    <source>
        <dbReference type="EMBL" id="SQB98706.1"/>
    </source>
</evidence>
<comment type="catalytic activity">
    <reaction evidence="1">
        <text>L-glutamyl-[protein] + S-adenosyl-L-methionine = [protein]-L-glutamate 5-O-methyl ester + S-adenosyl-L-homocysteine</text>
        <dbReference type="Rhea" id="RHEA:24452"/>
        <dbReference type="Rhea" id="RHEA-COMP:10208"/>
        <dbReference type="Rhea" id="RHEA-COMP:10311"/>
        <dbReference type="ChEBI" id="CHEBI:29973"/>
        <dbReference type="ChEBI" id="CHEBI:57856"/>
        <dbReference type="ChEBI" id="CHEBI:59789"/>
        <dbReference type="ChEBI" id="CHEBI:82795"/>
        <dbReference type="EC" id="2.1.1.80"/>
    </reaction>
</comment>
<dbReference type="SMART" id="SM00138">
    <property type="entry name" value="MeTrc"/>
    <property type="match status" value="1"/>
</dbReference>
<dbReference type="PANTHER" id="PTHR24422">
    <property type="entry name" value="CHEMOTAXIS PROTEIN METHYLTRANSFERASE"/>
    <property type="match status" value="1"/>
</dbReference>
<dbReference type="Proteomes" id="UP000250166">
    <property type="component" value="Unassembled WGS sequence"/>
</dbReference>